<reference evidence="2" key="1">
    <citation type="submission" date="2022-05" db="EMBL/GenBank/DDBJ databases">
        <title>The Musa troglodytarum L. genome provides insights into the mechanism of non-climacteric behaviour and enrichment of carotenoids.</title>
        <authorList>
            <person name="Wang J."/>
        </authorList>
    </citation>
    <scope>NUCLEOTIDE SEQUENCE</scope>
    <source>
        <tissue evidence="2">Leaf</tissue>
    </source>
</reference>
<dbReference type="EMBL" id="CP097510">
    <property type="protein sequence ID" value="URE39645.1"/>
    <property type="molecule type" value="Genomic_DNA"/>
</dbReference>
<feature type="compositionally biased region" description="Basic and acidic residues" evidence="1">
    <location>
        <begin position="295"/>
        <end position="304"/>
    </location>
</feature>
<gene>
    <name evidence="2" type="ORF">MUK42_34470</name>
</gene>
<dbReference type="Proteomes" id="UP001055439">
    <property type="component" value="Chromosome 8"/>
</dbReference>
<evidence type="ECO:0000313" key="3">
    <source>
        <dbReference type="Proteomes" id="UP001055439"/>
    </source>
</evidence>
<organism evidence="2 3">
    <name type="scientific">Musa troglodytarum</name>
    <name type="common">fe'i banana</name>
    <dbReference type="NCBI Taxonomy" id="320322"/>
    <lineage>
        <taxon>Eukaryota</taxon>
        <taxon>Viridiplantae</taxon>
        <taxon>Streptophyta</taxon>
        <taxon>Embryophyta</taxon>
        <taxon>Tracheophyta</taxon>
        <taxon>Spermatophyta</taxon>
        <taxon>Magnoliopsida</taxon>
        <taxon>Liliopsida</taxon>
        <taxon>Zingiberales</taxon>
        <taxon>Musaceae</taxon>
        <taxon>Musa</taxon>
    </lineage>
</organism>
<dbReference type="AlphaFoldDB" id="A0A9E7HTI3"/>
<keyword evidence="3" id="KW-1185">Reference proteome</keyword>
<dbReference type="OrthoDB" id="2384430at2759"/>
<dbReference type="PANTHER" id="PTHR36792">
    <property type="entry name" value="EXPRESSED PROTEIN"/>
    <property type="match status" value="1"/>
</dbReference>
<accession>A0A9E7HTI3</accession>
<feature type="compositionally biased region" description="Polar residues" evidence="1">
    <location>
        <begin position="306"/>
        <end position="316"/>
    </location>
</feature>
<feature type="region of interest" description="Disordered" evidence="1">
    <location>
        <begin position="295"/>
        <end position="410"/>
    </location>
</feature>
<evidence type="ECO:0000256" key="1">
    <source>
        <dbReference type="SAM" id="MobiDB-lite"/>
    </source>
</evidence>
<evidence type="ECO:0000313" key="2">
    <source>
        <dbReference type="EMBL" id="URE39645.1"/>
    </source>
</evidence>
<feature type="compositionally biased region" description="Basic and acidic residues" evidence="1">
    <location>
        <begin position="321"/>
        <end position="332"/>
    </location>
</feature>
<sequence length="604" mass="67314">MQKQLLALCKTCAKLLDIGIQKSETDYQLWKPTNGYRKLEISYRKQETKYRLSEIGNRLITSPHGHGNRKLNRLPAVGYRKPKIGYRKSKIGYRLPEIGYQKQATGNRNRIVERLGSDDRRTGRGDHPHCTSTFPSSSLASVPTLSLLLLRTTIGRLTASQCGRAACIGVPRSHFLPSTSTQLGYTPIAVERIRSSKVAKPALKTLASLNNAKTSTAAALRDLGRGMDDRVRQEGRVPLKEVVADGTRRWFQDALKEARVGDAVMQVLVGQMHHSGYGVLKNDQKDVSVTLAKLEEPYKPEKQTKANRQAQSASPSPTEPSRAERSRAERSRAGPVEPSRTERSRASRAGRAGQDRSKIVTGRAGPSRRPGQAAGSSRSEAGQDRNESCPTRLGPAQLGSNRLGSAPTGSARLGSRCWGVSHANNASDTVDSATRVRGIVGMRNAPARARARVHPPSLFARLHFERSICSPTSPSKTTSSWWLMSSLKWLKEMLQMFSARQWKNTMRKYWLWESMDMERLKDLVMLEANHVIWERVCHLPHQTGVTNHEWLCCCSSHQTYLNRSSNLVHLHRIITGRGIYDISALCSENERHADLERIALGLLL</sequence>
<protein>
    <submittedName>
        <fullName evidence="2">Uncharacterized protein</fullName>
    </submittedName>
</protein>
<dbReference type="PANTHER" id="PTHR36792:SF5">
    <property type="entry name" value="SEL1 REPEAT PROTEIN"/>
    <property type="match status" value="1"/>
</dbReference>
<name>A0A9E7HTI3_9LILI</name>
<proteinExistence type="predicted"/>